<organism evidence="1 2">
    <name type="scientific">Ceutorhynchus assimilis</name>
    <name type="common">cabbage seed weevil</name>
    <dbReference type="NCBI Taxonomy" id="467358"/>
    <lineage>
        <taxon>Eukaryota</taxon>
        <taxon>Metazoa</taxon>
        <taxon>Ecdysozoa</taxon>
        <taxon>Arthropoda</taxon>
        <taxon>Hexapoda</taxon>
        <taxon>Insecta</taxon>
        <taxon>Pterygota</taxon>
        <taxon>Neoptera</taxon>
        <taxon>Endopterygota</taxon>
        <taxon>Coleoptera</taxon>
        <taxon>Polyphaga</taxon>
        <taxon>Cucujiformia</taxon>
        <taxon>Curculionidae</taxon>
        <taxon>Ceutorhynchinae</taxon>
        <taxon>Ceutorhynchus</taxon>
    </lineage>
</organism>
<protein>
    <submittedName>
        <fullName evidence="1">Uncharacterized protein</fullName>
    </submittedName>
</protein>
<accession>A0A9N9QI70</accession>
<proteinExistence type="predicted"/>
<dbReference type="EMBL" id="OU892277">
    <property type="protein sequence ID" value="CAG9759557.1"/>
    <property type="molecule type" value="Genomic_DNA"/>
</dbReference>
<evidence type="ECO:0000313" key="1">
    <source>
        <dbReference type="EMBL" id="CAG9759557.1"/>
    </source>
</evidence>
<keyword evidence="2" id="KW-1185">Reference proteome</keyword>
<dbReference type="InterPro" id="IPR037073">
    <property type="entry name" value="Nuc_rcpt_coact_CREBbp_sf"/>
</dbReference>
<gene>
    <name evidence="1" type="ORF">CEUTPL_LOCUS305</name>
</gene>
<dbReference type="AlphaFoldDB" id="A0A9N9QI70"/>
<name>A0A9N9QI70_9CUCU</name>
<reference evidence="1" key="1">
    <citation type="submission" date="2022-01" db="EMBL/GenBank/DDBJ databases">
        <authorList>
            <person name="King R."/>
        </authorList>
    </citation>
    <scope>NUCLEOTIDE SEQUENCE</scope>
</reference>
<evidence type="ECO:0000313" key="2">
    <source>
        <dbReference type="Proteomes" id="UP001152799"/>
    </source>
</evidence>
<dbReference type="Gene3D" id="1.10.1630.10">
    <property type="entry name" value="Nuclear receptor coactivator, CREB-bp-like, interlocking domain"/>
    <property type="match status" value="1"/>
</dbReference>
<sequence>MGNPVGAAAVAGVIPAWKMQAAYEVQQALVAPGTPEQKHQEILEIVKNNPEMLAAYKKFLQMEKFMAEKQALFAKRAQEAKQMRDQPGPSTRR</sequence>
<dbReference type="Proteomes" id="UP001152799">
    <property type="component" value="Chromosome 1"/>
</dbReference>